<sequence>MKTTLGMACMLALCATGTARAATLDIVKERGVLQCGVSQGVAGFSAPDDQGNWTGFDVDFCRAVAAAVLGDPQKVKFVPLSTKERFTALQSGEVDLLSRQTTWTLSRDVDMGMSFVGVTYYDGQAFMTRKDLGVKSARELDGASVCTETGTTTEQNMADYFGANGIKYSVITFERPDQTIQAFSTGRCDVYTTDASALYAQRLALTDPDNYVVLPEVISKEPLGPAVRQGDDQWFKIVRWTLFALIEAEEIGITKDSVASLMEKGTATQKRFLGVDGEAGKELGLDMKWAGQAVAAVGNYGEMFERNLGTSSALKIDRGLNNLWNKGGLIYSPPAR</sequence>
<dbReference type="SUPFAM" id="SSF53850">
    <property type="entry name" value="Periplasmic binding protein-like II"/>
    <property type="match status" value="1"/>
</dbReference>
<name>A0A7W6J8C0_9HYPH</name>
<evidence type="ECO:0000256" key="3">
    <source>
        <dbReference type="ARBA" id="ARBA00022729"/>
    </source>
</evidence>
<dbReference type="Proteomes" id="UP000528286">
    <property type="component" value="Unassembled WGS sequence"/>
</dbReference>
<reference evidence="7 8" key="1">
    <citation type="submission" date="2020-08" db="EMBL/GenBank/DDBJ databases">
        <title>Genomic Encyclopedia of Type Strains, Phase IV (KMG-IV): sequencing the most valuable type-strain genomes for metagenomic binning, comparative biology and taxonomic classification.</title>
        <authorList>
            <person name="Goeker M."/>
        </authorList>
    </citation>
    <scope>NUCLEOTIDE SEQUENCE [LARGE SCALE GENOMIC DNA]</scope>
    <source>
        <strain evidence="7 8">DSM 29853</strain>
    </source>
</reference>
<evidence type="ECO:0000256" key="5">
    <source>
        <dbReference type="SAM" id="SignalP"/>
    </source>
</evidence>
<comment type="caution">
    <text evidence="7">The sequence shown here is derived from an EMBL/GenBank/DDBJ whole genome shotgun (WGS) entry which is preliminary data.</text>
</comment>
<dbReference type="Pfam" id="PF00497">
    <property type="entry name" value="SBP_bac_3"/>
    <property type="match status" value="1"/>
</dbReference>
<gene>
    <name evidence="7" type="ORF">GGR23_002989</name>
</gene>
<accession>A0A7W6J8C0</accession>
<keyword evidence="2" id="KW-0813">Transport</keyword>
<dbReference type="AlphaFoldDB" id="A0A7W6J8C0"/>
<keyword evidence="8" id="KW-1185">Reference proteome</keyword>
<dbReference type="PANTHER" id="PTHR30085:SF7">
    <property type="entry name" value="AMINO-ACID ABC TRANSPORTER-BINDING PROTEIN YHDW-RELATED"/>
    <property type="match status" value="1"/>
</dbReference>
<dbReference type="GO" id="GO:0006865">
    <property type="term" value="P:amino acid transport"/>
    <property type="evidence" value="ECO:0007669"/>
    <property type="project" value="TreeGrafter"/>
</dbReference>
<evidence type="ECO:0000259" key="6">
    <source>
        <dbReference type="SMART" id="SM00062"/>
    </source>
</evidence>
<evidence type="ECO:0000313" key="8">
    <source>
        <dbReference type="Proteomes" id="UP000528286"/>
    </source>
</evidence>
<dbReference type="InterPro" id="IPR018313">
    <property type="entry name" value="SBP_3_CS"/>
</dbReference>
<proteinExistence type="inferred from homology"/>
<evidence type="ECO:0000256" key="1">
    <source>
        <dbReference type="ARBA" id="ARBA00010333"/>
    </source>
</evidence>
<keyword evidence="3 5" id="KW-0732">Signal</keyword>
<feature type="domain" description="Solute-binding protein family 3/N-terminal" evidence="6">
    <location>
        <begin position="32"/>
        <end position="261"/>
    </location>
</feature>
<dbReference type="InterPro" id="IPR001638">
    <property type="entry name" value="Solute-binding_3/MltF_N"/>
</dbReference>
<comment type="similarity">
    <text evidence="1 4">Belongs to the bacterial solute-binding protein 3 family.</text>
</comment>
<organism evidence="7 8">
    <name type="scientific">Gellertiella hungarica</name>
    <dbReference type="NCBI Taxonomy" id="1572859"/>
    <lineage>
        <taxon>Bacteria</taxon>
        <taxon>Pseudomonadati</taxon>
        <taxon>Pseudomonadota</taxon>
        <taxon>Alphaproteobacteria</taxon>
        <taxon>Hyphomicrobiales</taxon>
        <taxon>Rhizobiaceae</taxon>
        <taxon>Gellertiella</taxon>
    </lineage>
</organism>
<dbReference type="EMBL" id="JACIEZ010000006">
    <property type="protein sequence ID" value="MBB4065781.1"/>
    <property type="molecule type" value="Genomic_DNA"/>
</dbReference>
<dbReference type="CDD" id="cd13692">
    <property type="entry name" value="PBP2_BztA"/>
    <property type="match status" value="1"/>
</dbReference>
<protein>
    <submittedName>
        <fullName evidence="7">General L-amino acid transport system substrate-binding protein</fullName>
    </submittedName>
</protein>
<dbReference type="RefSeq" id="WP_183367078.1">
    <property type="nucleotide sequence ID" value="NZ_JACIEZ010000006.1"/>
</dbReference>
<dbReference type="SMART" id="SM00062">
    <property type="entry name" value="PBPb"/>
    <property type="match status" value="1"/>
</dbReference>
<feature type="signal peptide" evidence="5">
    <location>
        <begin position="1"/>
        <end position="21"/>
    </location>
</feature>
<evidence type="ECO:0000256" key="2">
    <source>
        <dbReference type="ARBA" id="ARBA00022448"/>
    </source>
</evidence>
<evidence type="ECO:0000313" key="7">
    <source>
        <dbReference type="EMBL" id="MBB4065781.1"/>
    </source>
</evidence>
<dbReference type="PROSITE" id="PS01039">
    <property type="entry name" value="SBP_BACTERIAL_3"/>
    <property type="match status" value="1"/>
</dbReference>
<dbReference type="InterPro" id="IPR051455">
    <property type="entry name" value="Bact_solute-bind_prot3"/>
</dbReference>
<dbReference type="Gene3D" id="3.40.190.10">
    <property type="entry name" value="Periplasmic binding protein-like II"/>
    <property type="match status" value="2"/>
</dbReference>
<dbReference type="PANTHER" id="PTHR30085">
    <property type="entry name" value="AMINO ACID ABC TRANSPORTER PERMEASE"/>
    <property type="match status" value="1"/>
</dbReference>
<evidence type="ECO:0000256" key="4">
    <source>
        <dbReference type="RuleBase" id="RU003744"/>
    </source>
</evidence>
<feature type="chain" id="PRO_5030995226" evidence="5">
    <location>
        <begin position="22"/>
        <end position="336"/>
    </location>
</feature>